<proteinExistence type="predicted"/>
<evidence type="ECO:0000256" key="2">
    <source>
        <dbReference type="ARBA" id="ARBA00022692"/>
    </source>
</evidence>
<keyword evidence="7" id="KW-0378">Hydrolase</keyword>
<comment type="subcellular location">
    <subcellularLocation>
        <location evidence="1">Membrane</location>
        <topology evidence="1">Multi-pass membrane protein</topology>
    </subcellularLocation>
</comment>
<evidence type="ECO:0000256" key="5">
    <source>
        <dbReference type="SAM" id="Phobius"/>
    </source>
</evidence>
<dbReference type="EMBL" id="VORB01000002">
    <property type="protein sequence ID" value="TXC81966.1"/>
    <property type="molecule type" value="Genomic_DNA"/>
</dbReference>
<dbReference type="GO" id="GO:0006508">
    <property type="term" value="P:proteolysis"/>
    <property type="evidence" value="ECO:0007669"/>
    <property type="project" value="UniProtKB-KW"/>
</dbReference>
<dbReference type="InterPro" id="IPR022764">
    <property type="entry name" value="Peptidase_S54_rhomboid_dom"/>
</dbReference>
<reference evidence="7 8" key="1">
    <citation type="submission" date="2019-08" db="EMBL/GenBank/DDBJ databases">
        <title>Genome of Luteibaculum oceani JCM 18817.</title>
        <authorList>
            <person name="Bowman J.P."/>
        </authorList>
    </citation>
    <scope>NUCLEOTIDE SEQUENCE [LARGE SCALE GENOMIC DNA]</scope>
    <source>
        <strain evidence="7 8">JCM 18817</strain>
    </source>
</reference>
<evidence type="ECO:0000313" key="8">
    <source>
        <dbReference type="Proteomes" id="UP000321168"/>
    </source>
</evidence>
<dbReference type="RefSeq" id="WP_147013021.1">
    <property type="nucleotide sequence ID" value="NZ_VORB01000002.1"/>
</dbReference>
<dbReference type="InterPro" id="IPR050925">
    <property type="entry name" value="Rhomboid_protease_S54"/>
</dbReference>
<keyword evidence="3 5" id="KW-1133">Transmembrane helix</keyword>
<feature type="transmembrane region" description="Helical" evidence="5">
    <location>
        <begin position="63"/>
        <end position="84"/>
    </location>
</feature>
<accession>A0A5C6VBW7</accession>
<evidence type="ECO:0000256" key="1">
    <source>
        <dbReference type="ARBA" id="ARBA00004141"/>
    </source>
</evidence>
<evidence type="ECO:0000256" key="3">
    <source>
        <dbReference type="ARBA" id="ARBA00022989"/>
    </source>
</evidence>
<organism evidence="7 8">
    <name type="scientific">Luteibaculum oceani</name>
    <dbReference type="NCBI Taxonomy" id="1294296"/>
    <lineage>
        <taxon>Bacteria</taxon>
        <taxon>Pseudomonadati</taxon>
        <taxon>Bacteroidota</taxon>
        <taxon>Flavobacteriia</taxon>
        <taxon>Flavobacteriales</taxon>
        <taxon>Luteibaculaceae</taxon>
        <taxon>Luteibaculum</taxon>
    </lineage>
</organism>
<dbReference type="OrthoDB" id="465874at2"/>
<dbReference type="PANTHER" id="PTHR43731">
    <property type="entry name" value="RHOMBOID PROTEASE"/>
    <property type="match status" value="1"/>
</dbReference>
<keyword evidence="2 5" id="KW-0812">Transmembrane</keyword>
<dbReference type="PANTHER" id="PTHR43731:SF9">
    <property type="entry name" value="SLR1461 PROTEIN"/>
    <property type="match status" value="1"/>
</dbReference>
<evidence type="ECO:0000313" key="7">
    <source>
        <dbReference type="EMBL" id="TXC81966.1"/>
    </source>
</evidence>
<feature type="transmembrane region" description="Helical" evidence="5">
    <location>
        <begin position="163"/>
        <end position="182"/>
    </location>
</feature>
<dbReference type="GO" id="GO:0004252">
    <property type="term" value="F:serine-type endopeptidase activity"/>
    <property type="evidence" value="ECO:0007669"/>
    <property type="project" value="InterPro"/>
</dbReference>
<feature type="domain" description="Peptidase S54 rhomboid" evidence="6">
    <location>
        <begin position="53"/>
        <end position="183"/>
    </location>
</feature>
<keyword evidence="4 5" id="KW-0472">Membrane</keyword>
<feature type="transmembrane region" description="Helical" evidence="5">
    <location>
        <begin position="12"/>
        <end position="32"/>
    </location>
</feature>
<dbReference type="InterPro" id="IPR035952">
    <property type="entry name" value="Rhomboid-like_sf"/>
</dbReference>
<feature type="transmembrane region" description="Helical" evidence="5">
    <location>
        <begin position="138"/>
        <end position="157"/>
    </location>
</feature>
<keyword evidence="8" id="KW-1185">Reference proteome</keyword>
<dbReference type="Pfam" id="PF01694">
    <property type="entry name" value="Rhomboid"/>
    <property type="match status" value="1"/>
</dbReference>
<feature type="transmembrane region" description="Helical" evidence="5">
    <location>
        <begin position="91"/>
        <end position="107"/>
    </location>
</feature>
<dbReference type="Gene3D" id="1.20.1540.10">
    <property type="entry name" value="Rhomboid-like"/>
    <property type="match status" value="1"/>
</dbReference>
<evidence type="ECO:0000256" key="4">
    <source>
        <dbReference type="ARBA" id="ARBA00023136"/>
    </source>
</evidence>
<name>A0A5C6VBW7_9FLAO</name>
<sequence>MSKQDLNTILRSIWFPISLLIVIWAIQFTSFLEGYSFSFLGIYPLHIKGIPGIILSPLIHGDIAHASSNTAPLLFLGAALHYAYPRIAFRVWLYATLFTGFWVWLAARPNYHIGASGVVYALFGFLFVRGLLSKRKKLMGICLLVGFMYGGMIWGIFPVEEHISWEAHMFGLMAGISLAFYYRHEEEEKPVKPWELIGEEQYIREAEDRFGYRYWEGNSSDNTPSQETQIIYHFKEQKKSPPSSDSGDSNTLN</sequence>
<keyword evidence="7" id="KW-0645">Protease</keyword>
<feature type="transmembrane region" description="Helical" evidence="5">
    <location>
        <begin position="113"/>
        <end position="131"/>
    </location>
</feature>
<evidence type="ECO:0000259" key="6">
    <source>
        <dbReference type="Pfam" id="PF01694"/>
    </source>
</evidence>
<dbReference type="Proteomes" id="UP000321168">
    <property type="component" value="Unassembled WGS sequence"/>
</dbReference>
<dbReference type="AlphaFoldDB" id="A0A5C6VBW7"/>
<comment type="caution">
    <text evidence="7">The sequence shown here is derived from an EMBL/GenBank/DDBJ whole genome shotgun (WGS) entry which is preliminary data.</text>
</comment>
<protein>
    <submittedName>
        <fullName evidence="7">Rhomboid family intramembrane serine protease</fullName>
    </submittedName>
</protein>
<dbReference type="SUPFAM" id="SSF144091">
    <property type="entry name" value="Rhomboid-like"/>
    <property type="match status" value="1"/>
</dbReference>
<gene>
    <name evidence="7" type="ORF">FRX97_02420</name>
</gene>
<dbReference type="GO" id="GO:0016020">
    <property type="term" value="C:membrane"/>
    <property type="evidence" value="ECO:0007669"/>
    <property type="project" value="UniProtKB-SubCell"/>
</dbReference>